<proteinExistence type="predicted"/>
<keyword evidence="2" id="KW-1185">Reference proteome</keyword>
<gene>
    <name evidence="1" type="primary">Acey_s0076.g1045</name>
    <name evidence="1" type="ORF">Y032_0076g1045</name>
</gene>
<protein>
    <submittedName>
        <fullName evidence="1">Uncharacterized protein</fullName>
    </submittedName>
</protein>
<reference evidence="2" key="1">
    <citation type="journal article" date="2015" name="Nat. Genet.">
        <title>The genome and transcriptome of the zoonotic hookworm Ancylostoma ceylanicum identify infection-specific gene families.</title>
        <authorList>
            <person name="Schwarz E.M."/>
            <person name="Hu Y."/>
            <person name="Antoshechkin I."/>
            <person name="Miller M.M."/>
            <person name="Sternberg P.W."/>
            <person name="Aroian R.V."/>
        </authorList>
    </citation>
    <scope>NUCLEOTIDE SEQUENCE</scope>
    <source>
        <strain evidence="2">HY135</strain>
    </source>
</reference>
<organism evidence="1 2">
    <name type="scientific">Ancylostoma ceylanicum</name>
    <dbReference type="NCBI Taxonomy" id="53326"/>
    <lineage>
        <taxon>Eukaryota</taxon>
        <taxon>Metazoa</taxon>
        <taxon>Ecdysozoa</taxon>
        <taxon>Nematoda</taxon>
        <taxon>Chromadorea</taxon>
        <taxon>Rhabditida</taxon>
        <taxon>Rhabditina</taxon>
        <taxon>Rhabditomorpha</taxon>
        <taxon>Strongyloidea</taxon>
        <taxon>Ancylostomatidae</taxon>
        <taxon>Ancylostomatinae</taxon>
        <taxon>Ancylostoma</taxon>
    </lineage>
</organism>
<dbReference type="EMBL" id="JARK01001412">
    <property type="protein sequence ID" value="EYC06410.1"/>
    <property type="molecule type" value="Genomic_DNA"/>
</dbReference>
<dbReference type="Proteomes" id="UP000024635">
    <property type="component" value="Unassembled WGS sequence"/>
</dbReference>
<dbReference type="AlphaFoldDB" id="A0A016TUC9"/>
<evidence type="ECO:0000313" key="2">
    <source>
        <dbReference type="Proteomes" id="UP000024635"/>
    </source>
</evidence>
<accession>A0A016TUC9</accession>
<evidence type="ECO:0000313" key="1">
    <source>
        <dbReference type="EMBL" id="EYC06410.1"/>
    </source>
</evidence>
<name>A0A016TUC9_9BILA</name>
<sequence length="91" mass="10509">MMAAYFLLKRRNAADTNSVFVLHFCEISQARKLFQMSPDAIADIIRAVVLLFDVMTVRKFGFLVFHGNDVDSVEFHQSWKSTLAIFDFLVF</sequence>
<comment type="caution">
    <text evidence="1">The sequence shown here is derived from an EMBL/GenBank/DDBJ whole genome shotgun (WGS) entry which is preliminary data.</text>
</comment>